<evidence type="ECO:0000313" key="3">
    <source>
        <dbReference type="Proteomes" id="UP000267418"/>
    </source>
</evidence>
<comment type="similarity">
    <text evidence="1">Belongs to the short-chain dehydrogenases/reductases (SDR) family.</text>
</comment>
<sequence>MDNSLKDRVAIVTGAGAGIGLATTRQFLEAGARVVAADLDTSALQALGGDGLHPVKADMRDADAAGQLTREALQRFGQIDILFNNAGVATARDGFLKISDEDWQATFNLNLMGYVRMSRAVLPHMLERKRGALVHCASETGRIPHPLLPDYSVSKAAILMLSKILATEFTGQGVRSNVVSPAHVRTALWDRPGGFLDSLAAKYGSGREEAVDIFLKTANIPSGRLGRPEDVAAAVLFLASAQADFITGVELAVNGGVTKFV</sequence>
<dbReference type="Proteomes" id="UP000267418">
    <property type="component" value="Unassembled WGS sequence"/>
</dbReference>
<dbReference type="CDD" id="cd05233">
    <property type="entry name" value="SDR_c"/>
    <property type="match status" value="1"/>
</dbReference>
<comment type="caution">
    <text evidence="2">The sequence shown here is derived from an EMBL/GenBank/DDBJ whole genome shotgun (WGS) entry which is preliminary data.</text>
</comment>
<dbReference type="PRINTS" id="PR00081">
    <property type="entry name" value="GDHRDH"/>
</dbReference>
<dbReference type="PANTHER" id="PTHR42760">
    <property type="entry name" value="SHORT-CHAIN DEHYDROGENASES/REDUCTASES FAMILY MEMBER"/>
    <property type="match status" value="1"/>
</dbReference>
<dbReference type="InterPro" id="IPR020904">
    <property type="entry name" value="Sc_DH/Rdtase_CS"/>
</dbReference>
<name>A0A431TPM8_9BURK</name>
<dbReference type="PRINTS" id="PR00080">
    <property type="entry name" value="SDRFAMILY"/>
</dbReference>
<dbReference type="SUPFAM" id="SSF51735">
    <property type="entry name" value="NAD(P)-binding Rossmann-fold domains"/>
    <property type="match status" value="1"/>
</dbReference>
<dbReference type="RefSeq" id="WP_126470992.1">
    <property type="nucleotide sequence ID" value="NZ_RXOE01000002.1"/>
</dbReference>
<dbReference type="PANTHER" id="PTHR42760:SF123">
    <property type="entry name" value="OXIDOREDUCTASE"/>
    <property type="match status" value="1"/>
</dbReference>
<dbReference type="InterPro" id="IPR002347">
    <property type="entry name" value="SDR_fam"/>
</dbReference>
<dbReference type="Gene3D" id="3.40.50.720">
    <property type="entry name" value="NAD(P)-binding Rossmann-like Domain"/>
    <property type="match status" value="1"/>
</dbReference>
<reference evidence="2 3" key="1">
    <citation type="submission" date="2018-12" db="EMBL/GenBank/DDBJ databases">
        <title>The genome of Variovorax gossypii DSM 100435.</title>
        <authorList>
            <person name="Gao J."/>
            <person name="Sun J."/>
        </authorList>
    </citation>
    <scope>NUCLEOTIDE SEQUENCE [LARGE SCALE GENOMIC DNA]</scope>
    <source>
        <strain evidence="2 3">DSM 100435</strain>
    </source>
</reference>
<accession>A0A431TPM8</accession>
<organism evidence="2 3">
    <name type="scientific">Variovorax gossypii</name>
    <dbReference type="NCBI Taxonomy" id="1679495"/>
    <lineage>
        <taxon>Bacteria</taxon>
        <taxon>Pseudomonadati</taxon>
        <taxon>Pseudomonadota</taxon>
        <taxon>Betaproteobacteria</taxon>
        <taxon>Burkholderiales</taxon>
        <taxon>Comamonadaceae</taxon>
        <taxon>Variovorax</taxon>
    </lineage>
</organism>
<dbReference type="PROSITE" id="PS00061">
    <property type="entry name" value="ADH_SHORT"/>
    <property type="match status" value="1"/>
</dbReference>
<dbReference type="Pfam" id="PF13561">
    <property type="entry name" value="adh_short_C2"/>
    <property type="match status" value="1"/>
</dbReference>
<dbReference type="EMBL" id="RXOE01000002">
    <property type="protein sequence ID" value="RTQ35639.1"/>
    <property type="molecule type" value="Genomic_DNA"/>
</dbReference>
<protein>
    <submittedName>
        <fullName evidence="2">SDR family oxidoreductase</fullName>
    </submittedName>
</protein>
<dbReference type="GO" id="GO:0030497">
    <property type="term" value="P:fatty acid elongation"/>
    <property type="evidence" value="ECO:0007669"/>
    <property type="project" value="TreeGrafter"/>
</dbReference>
<dbReference type="InterPro" id="IPR036291">
    <property type="entry name" value="NAD(P)-bd_dom_sf"/>
</dbReference>
<proteinExistence type="inferred from homology"/>
<evidence type="ECO:0000313" key="2">
    <source>
        <dbReference type="EMBL" id="RTQ35639.1"/>
    </source>
</evidence>
<dbReference type="GO" id="GO:0016616">
    <property type="term" value="F:oxidoreductase activity, acting on the CH-OH group of donors, NAD or NADP as acceptor"/>
    <property type="evidence" value="ECO:0007669"/>
    <property type="project" value="TreeGrafter"/>
</dbReference>
<dbReference type="FunFam" id="3.40.50.720:FF:000084">
    <property type="entry name" value="Short-chain dehydrogenase reductase"/>
    <property type="match status" value="1"/>
</dbReference>
<dbReference type="AlphaFoldDB" id="A0A431TPM8"/>
<gene>
    <name evidence="2" type="ORF">EJP69_14940</name>
</gene>
<dbReference type="OrthoDB" id="9806974at2"/>
<keyword evidence="3" id="KW-1185">Reference proteome</keyword>
<evidence type="ECO:0000256" key="1">
    <source>
        <dbReference type="ARBA" id="ARBA00006484"/>
    </source>
</evidence>